<dbReference type="GO" id="GO:0046872">
    <property type="term" value="F:metal ion binding"/>
    <property type="evidence" value="ECO:0007669"/>
    <property type="project" value="UniProtKB-KW"/>
</dbReference>
<evidence type="ECO:0000256" key="3">
    <source>
        <dbReference type="ARBA" id="ARBA00008900"/>
    </source>
</evidence>
<dbReference type="EMBL" id="SJPO01000008">
    <property type="protein sequence ID" value="TWT74675.1"/>
    <property type="molecule type" value="Genomic_DNA"/>
</dbReference>
<dbReference type="PANTHER" id="PTHR12589">
    <property type="entry name" value="PYRUVOYL TETRAHYDROBIOPTERIN SYNTHASE"/>
    <property type="match status" value="1"/>
</dbReference>
<reference evidence="11 12" key="1">
    <citation type="submission" date="2019-02" db="EMBL/GenBank/DDBJ databases">
        <title>Deep-cultivation of Planctomycetes and their phenomic and genomic characterization uncovers novel biology.</title>
        <authorList>
            <person name="Wiegand S."/>
            <person name="Jogler M."/>
            <person name="Boedeker C."/>
            <person name="Pinto D."/>
            <person name="Vollmers J."/>
            <person name="Rivas-Marin E."/>
            <person name="Kohn T."/>
            <person name="Peeters S.H."/>
            <person name="Heuer A."/>
            <person name="Rast P."/>
            <person name="Oberbeckmann S."/>
            <person name="Bunk B."/>
            <person name="Jeske O."/>
            <person name="Meyerdierks A."/>
            <person name="Storesund J.E."/>
            <person name="Kallscheuer N."/>
            <person name="Luecker S."/>
            <person name="Lage O.M."/>
            <person name="Pohl T."/>
            <person name="Merkel B.J."/>
            <person name="Hornburger P."/>
            <person name="Mueller R.-W."/>
            <person name="Bruemmer F."/>
            <person name="Labrenz M."/>
            <person name="Spormann A.M."/>
            <person name="Op Den Camp H."/>
            <person name="Overmann J."/>
            <person name="Amann R."/>
            <person name="Jetten M.S.M."/>
            <person name="Mascher T."/>
            <person name="Medema M.H."/>
            <person name="Devos D.P."/>
            <person name="Kaster A.-K."/>
            <person name="Ovreas L."/>
            <person name="Rohde M."/>
            <person name="Galperin M.Y."/>
            <person name="Jogler C."/>
        </authorList>
    </citation>
    <scope>NUCLEOTIDE SEQUENCE [LARGE SCALE GENOMIC DNA]</scope>
    <source>
        <strain evidence="11 12">Pla123a</strain>
    </source>
</reference>
<accession>A0A5C5YIH3</accession>
<keyword evidence="7" id="KW-0862">Zinc</keyword>
<keyword evidence="8" id="KW-0456">Lyase</keyword>
<comment type="pathway">
    <text evidence="2">Purine metabolism; 7-cyano-7-deazaguanine biosynthesis.</text>
</comment>
<dbReference type="RefSeq" id="WP_146589241.1">
    <property type="nucleotide sequence ID" value="NZ_SJPO01000008.1"/>
</dbReference>
<dbReference type="AlphaFoldDB" id="A0A5C5YIH3"/>
<comment type="cofactor">
    <cofactor evidence="1">
        <name>Zn(2+)</name>
        <dbReference type="ChEBI" id="CHEBI:29105"/>
    </cofactor>
</comment>
<dbReference type="OrthoDB" id="9804698at2"/>
<evidence type="ECO:0000256" key="2">
    <source>
        <dbReference type="ARBA" id="ARBA00005061"/>
    </source>
</evidence>
<dbReference type="InterPro" id="IPR038418">
    <property type="entry name" value="6-PTP_synth/QueD_sf"/>
</dbReference>
<proteinExistence type="inferred from homology"/>
<dbReference type="SUPFAM" id="SSF55620">
    <property type="entry name" value="Tetrahydrobiopterin biosynthesis enzymes-like"/>
    <property type="match status" value="1"/>
</dbReference>
<evidence type="ECO:0000256" key="9">
    <source>
        <dbReference type="ARBA" id="ARBA00031449"/>
    </source>
</evidence>
<dbReference type="EC" id="4.1.2.50" evidence="4"/>
<gene>
    <name evidence="11" type="ORF">Pla123a_34990</name>
</gene>
<name>A0A5C5YIH3_9BACT</name>
<evidence type="ECO:0000256" key="6">
    <source>
        <dbReference type="ARBA" id="ARBA00022723"/>
    </source>
</evidence>
<comment type="catalytic activity">
    <reaction evidence="10">
        <text>7,8-dihydroneopterin 3'-triphosphate + H2O = 6-carboxy-5,6,7,8-tetrahydropterin + triphosphate + acetaldehyde + 2 H(+)</text>
        <dbReference type="Rhea" id="RHEA:27966"/>
        <dbReference type="ChEBI" id="CHEBI:15343"/>
        <dbReference type="ChEBI" id="CHEBI:15377"/>
        <dbReference type="ChEBI" id="CHEBI:15378"/>
        <dbReference type="ChEBI" id="CHEBI:18036"/>
        <dbReference type="ChEBI" id="CHEBI:58462"/>
        <dbReference type="ChEBI" id="CHEBI:61032"/>
        <dbReference type="EC" id="4.1.2.50"/>
    </reaction>
</comment>
<evidence type="ECO:0000256" key="8">
    <source>
        <dbReference type="ARBA" id="ARBA00023239"/>
    </source>
</evidence>
<evidence type="ECO:0000256" key="1">
    <source>
        <dbReference type="ARBA" id="ARBA00001947"/>
    </source>
</evidence>
<sequence length="163" mass="18346">MSEQYHVRVAKEHFVFSAAHFITFGDNICERLHGHNYAVAAEVHGPLDANQYVVDFILVRDTLAKLTQELDHHVLLPTKHPTIRVEVAGQEVTATFEERRWVFPLGDCVLLEVENTTAELLARVLGERLHERLREGGYASPAAITVSVDECNGQEGVWSWTAD</sequence>
<dbReference type="UniPathway" id="UPA00391"/>
<organism evidence="11 12">
    <name type="scientific">Posidoniimonas polymericola</name>
    <dbReference type="NCBI Taxonomy" id="2528002"/>
    <lineage>
        <taxon>Bacteria</taxon>
        <taxon>Pseudomonadati</taxon>
        <taxon>Planctomycetota</taxon>
        <taxon>Planctomycetia</taxon>
        <taxon>Pirellulales</taxon>
        <taxon>Lacipirellulaceae</taxon>
        <taxon>Posidoniimonas</taxon>
    </lineage>
</organism>
<dbReference type="PANTHER" id="PTHR12589:SF7">
    <property type="entry name" value="6-PYRUVOYL TETRAHYDROBIOPTERIN SYNTHASE"/>
    <property type="match status" value="1"/>
</dbReference>
<evidence type="ECO:0000313" key="11">
    <source>
        <dbReference type="EMBL" id="TWT74675.1"/>
    </source>
</evidence>
<dbReference type="Pfam" id="PF01242">
    <property type="entry name" value="PTPS"/>
    <property type="match status" value="1"/>
</dbReference>
<keyword evidence="12" id="KW-1185">Reference proteome</keyword>
<evidence type="ECO:0000313" key="12">
    <source>
        <dbReference type="Proteomes" id="UP000318478"/>
    </source>
</evidence>
<evidence type="ECO:0000256" key="7">
    <source>
        <dbReference type="ARBA" id="ARBA00022833"/>
    </source>
</evidence>
<protein>
    <recommendedName>
        <fullName evidence="5">6-carboxy-5,6,7,8-tetrahydropterin synthase</fullName>
        <ecNumber evidence="4">4.1.2.50</ecNumber>
    </recommendedName>
    <alternativeName>
        <fullName evidence="9">Queuosine biosynthesis protein QueD</fullName>
    </alternativeName>
</protein>
<comment type="similarity">
    <text evidence="3">Belongs to the PTPS family. QueD subfamily.</text>
</comment>
<dbReference type="GO" id="GO:0070497">
    <property type="term" value="F:6-carboxytetrahydropterin synthase activity"/>
    <property type="evidence" value="ECO:0007669"/>
    <property type="project" value="UniProtKB-EC"/>
</dbReference>
<keyword evidence="6" id="KW-0479">Metal-binding</keyword>
<dbReference type="InterPro" id="IPR007115">
    <property type="entry name" value="6-PTP_synth/QueD"/>
</dbReference>
<comment type="caution">
    <text evidence="11">The sequence shown here is derived from an EMBL/GenBank/DDBJ whole genome shotgun (WGS) entry which is preliminary data.</text>
</comment>
<dbReference type="Gene3D" id="3.30.479.10">
    <property type="entry name" value="6-pyruvoyl tetrahydropterin synthase/QueD"/>
    <property type="match status" value="1"/>
</dbReference>
<evidence type="ECO:0000256" key="10">
    <source>
        <dbReference type="ARBA" id="ARBA00048807"/>
    </source>
</evidence>
<evidence type="ECO:0000256" key="4">
    <source>
        <dbReference type="ARBA" id="ARBA00012982"/>
    </source>
</evidence>
<dbReference type="Proteomes" id="UP000318478">
    <property type="component" value="Unassembled WGS sequence"/>
</dbReference>
<evidence type="ECO:0000256" key="5">
    <source>
        <dbReference type="ARBA" id="ARBA00018141"/>
    </source>
</evidence>